<feature type="transmembrane region" description="Helical" evidence="2">
    <location>
        <begin position="24"/>
        <end position="46"/>
    </location>
</feature>
<organism evidence="4">
    <name type="scientific">hydrothermal vent metagenome</name>
    <dbReference type="NCBI Taxonomy" id="652676"/>
    <lineage>
        <taxon>unclassified sequences</taxon>
        <taxon>metagenomes</taxon>
        <taxon>ecological metagenomes</taxon>
    </lineage>
</organism>
<dbReference type="InterPro" id="IPR036097">
    <property type="entry name" value="HisK_dim/P_sf"/>
</dbReference>
<sequence>MKKILLFIISMSQDDSLTKEQELFLLYIGILMSFGGILWGSITLYYGLYFQASIPLTYSVITFFNFLYMNYSKNFETAKSIQLLISLALPFLFQLSLGGFIPSGSVILWSTLAVFGALTYKESTSVRTWMVLFVVIIIVSAVLDNEVAKYAIDVPVSISTLLFAINIIAVMLILFGLLFYFIESEKKLKIVLADSLETLTTTQKQLVENEKMASLGGLVAGVAHEINTPIGVSVTAASLLKHTSDEFVKLYEAKTVKQSDFENFISIAGSSTGMILQNLERAASLINSFKSISVDQTSGELREINIKGYINSIILSLHNKIKKTQHEVVVECDENLMLNIKAGEVAQVVSNLIDNSLLHAFPNIDIGHILVKVEFKHNILHILYKDDGIGLNKVAQKKFFEPFFTTKRNKGGSGLGTHIIYNIVTHSFGGKIELKSEENEGIEINMYLPIEGAHNV</sequence>
<protein>
    <submittedName>
        <fullName evidence="4">Signal transduction histidine kinase</fullName>
    </submittedName>
</protein>
<dbReference type="SUPFAM" id="SSF47384">
    <property type="entry name" value="Homodimeric domain of signal transducing histidine kinase"/>
    <property type="match status" value="1"/>
</dbReference>
<dbReference type="Pfam" id="PF02518">
    <property type="entry name" value="HATPase_c"/>
    <property type="match status" value="1"/>
</dbReference>
<evidence type="ECO:0000256" key="2">
    <source>
        <dbReference type="SAM" id="Phobius"/>
    </source>
</evidence>
<keyword evidence="2" id="KW-0812">Transmembrane</keyword>
<dbReference type="SMART" id="SM00387">
    <property type="entry name" value="HATPase_c"/>
    <property type="match status" value="1"/>
</dbReference>
<dbReference type="GO" id="GO:0000155">
    <property type="term" value="F:phosphorelay sensor kinase activity"/>
    <property type="evidence" value="ECO:0007669"/>
    <property type="project" value="InterPro"/>
</dbReference>
<dbReference type="AlphaFoldDB" id="A0A1W1CN43"/>
<evidence type="ECO:0000313" key="4">
    <source>
        <dbReference type="EMBL" id="SFV67071.1"/>
    </source>
</evidence>
<feature type="domain" description="Histidine kinase" evidence="3">
    <location>
        <begin position="221"/>
        <end position="452"/>
    </location>
</feature>
<keyword evidence="4" id="KW-0808">Transferase</keyword>
<name>A0A1W1CN43_9ZZZZ</name>
<dbReference type="Gene3D" id="1.10.287.130">
    <property type="match status" value="1"/>
</dbReference>
<keyword evidence="2" id="KW-0472">Membrane</keyword>
<feature type="transmembrane region" description="Helical" evidence="2">
    <location>
        <begin position="126"/>
        <end position="143"/>
    </location>
</feature>
<gene>
    <name evidence="4" type="ORF">MNB_SM-4-1767</name>
</gene>
<reference evidence="4" key="1">
    <citation type="submission" date="2016-10" db="EMBL/GenBank/DDBJ databases">
        <authorList>
            <person name="de Groot N.N."/>
        </authorList>
    </citation>
    <scope>NUCLEOTIDE SEQUENCE</scope>
</reference>
<feature type="transmembrane region" description="Helical" evidence="2">
    <location>
        <begin position="163"/>
        <end position="182"/>
    </location>
</feature>
<dbReference type="InterPro" id="IPR004358">
    <property type="entry name" value="Sig_transdc_His_kin-like_C"/>
</dbReference>
<proteinExistence type="predicted"/>
<dbReference type="EMBL" id="FPHF01000094">
    <property type="protein sequence ID" value="SFV67071.1"/>
    <property type="molecule type" value="Genomic_DNA"/>
</dbReference>
<dbReference type="InterPro" id="IPR003594">
    <property type="entry name" value="HATPase_dom"/>
</dbReference>
<dbReference type="InterPro" id="IPR003661">
    <property type="entry name" value="HisK_dim/P_dom"/>
</dbReference>
<dbReference type="InterPro" id="IPR005467">
    <property type="entry name" value="His_kinase_dom"/>
</dbReference>
<keyword evidence="2" id="KW-1133">Transmembrane helix</keyword>
<keyword evidence="4" id="KW-0418">Kinase</keyword>
<dbReference type="CDD" id="cd00082">
    <property type="entry name" value="HisKA"/>
    <property type="match status" value="1"/>
</dbReference>
<evidence type="ECO:0000259" key="3">
    <source>
        <dbReference type="PROSITE" id="PS50109"/>
    </source>
</evidence>
<feature type="transmembrane region" description="Helical" evidence="2">
    <location>
        <begin position="53"/>
        <end position="71"/>
    </location>
</feature>
<dbReference type="SUPFAM" id="SSF55874">
    <property type="entry name" value="ATPase domain of HSP90 chaperone/DNA topoisomerase II/histidine kinase"/>
    <property type="match status" value="1"/>
</dbReference>
<feature type="transmembrane region" description="Helical" evidence="2">
    <location>
        <begin position="91"/>
        <end position="114"/>
    </location>
</feature>
<keyword evidence="1" id="KW-0597">Phosphoprotein</keyword>
<dbReference type="PANTHER" id="PTHR43065:SF47">
    <property type="match status" value="1"/>
</dbReference>
<dbReference type="PROSITE" id="PS50109">
    <property type="entry name" value="HIS_KIN"/>
    <property type="match status" value="1"/>
</dbReference>
<dbReference type="Gene3D" id="3.30.565.10">
    <property type="entry name" value="Histidine kinase-like ATPase, C-terminal domain"/>
    <property type="match status" value="1"/>
</dbReference>
<accession>A0A1W1CN43</accession>
<dbReference type="InterPro" id="IPR036890">
    <property type="entry name" value="HATPase_C_sf"/>
</dbReference>
<dbReference type="PRINTS" id="PR00344">
    <property type="entry name" value="BCTRLSENSOR"/>
</dbReference>
<evidence type="ECO:0000256" key="1">
    <source>
        <dbReference type="ARBA" id="ARBA00022553"/>
    </source>
</evidence>
<dbReference type="PANTHER" id="PTHR43065">
    <property type="entry name" value="SENSOR HISTIDINE KINASE"/>
    <property type="match status" value="1"/>
</dbReference>